<accession>A0A931F6P0</accession>
<sequence>MTDLVATIGQAALPLAGCSVPLLGCPVTQLRRPQQVMRAPIVLVSGIPPAINVAPTFVTSLIPFRSRAIPHPSGLIAA</sequence>
<protein>
    <submittedName>
        <fullName evidence="1">Uncharacterized protein</fullName>
    </submittedName>
</protein>
<name>A0A931F6P0_9ACTN</name>
<dbReference type="Proteomes" id="UP000605361">
    <property type="component" value="Unassembled WGS sequence"/>
</dbReference>
<reference evidence="1" key="1">
    <citation type="submission" date="2020-11" db="EMBL/GenBank/DDBJ databases">
        <title>Whole-genome analyses of Nonomuraea sp. K274.</title>
        <authorList>
            <person name="Veyisoglu A."/>
        </authorList>
    </citation>
    <scope>NUCLEOTIDE SEQUENCE</scope>
    <source>
        <strain evidence="1">K274</strain>
    </source>
</reference>
<dbReference type="AlphaFoldDB" id="A0A931F6P0"/>
<evidence type="ECO:0000313" key="1">
    <source>
        <dbReference type="EMBL" id="MBF8193341.1"/>
    </source>
</evidence>
<comment type="caution">
    <text evidence="1">The sequence shown here is derived from an EMBL/GenBank/DDBJ whole genome shotgun (WGS) entry which is preliminary data.</text>
</comment>
<organism evidence="1 2">
    <name type="scientific">Nonomuraea cypriaca</name>
    <dbReference type="NCBI Taxonomy" id="1187855"/>
    <lineage>
        <taxon>Bacteria</taxon>
        <taxon>Bacillati</taxon>
        <taxon>Actinomycetota</taxon>
        <taxon>Actinomycetes</taxon>
        <taxon>Streptosporangiales</taxon>
        <taxon>Streptosporangiaceae</taxon>
        <taxon>Nonomuraea</taxon>
    </lineage>
</organism>
<gene>
    <name evidence="1" type="ORF">ITP53_48265</name>
</gene>
<dbReference type="EMBL" id="JADOGI010000275">
    <property type="protein sequence ID" value="MBF8193341.1"/>
    <property type="molecule type" value="Genomic_DNA"/>
</dbReference>
<proteinExistence type="predicted"/>
<keyword evidence="2" id="KW-1185">Reference proteome</keyword>
<evidence type="ECO:0000313" key="2">
    <source>
        <dbReference type="Proteomes" id="UP000605361"/>
    </source>
</evidence>
<dbReference type="RefSeq" id="WP_195902211.1">
    <property type="nucleotide sequence ID" value="NZ_JADOGI010000275.1"/>
</dbReference>